<sequence length="120" mass="13613">MSENAPGLSDATSTAQSETMLLTVFLRHDQSNNLDDFQERLKAAQWWERFPPAGVKVVSWTVAMGFGQIVTLELPPHLLPVVNVELERSAWGVFRTECYPTYDFVPVHARIRERVRNGGK</sequence>
<evidence type="ECO:0000313" key="1">
    <source>
        <dbReference type="EMBL" id="VVE88169.1"/>
    </source>
</evidence>
<name>A0A5E5BQM7_9BURK</name>
<dbReference type="OrthoDB" id="767859at2"/>
<proteinExistence type="predicted"/>
<dbReference type="EMBL" id="CABPST010000004">
    <property type="protein sequence ID" value="VVE88169.1"/>
    <property type="molecule type" value="Genomic_DNA"/>
</dbReference>
<reference evidence="1 2" key="1">
    <citation type="submission" date="2019-08" db="EMBL/GenBank/DDBJ databases">
        <authorList>
            <person name="Peeters C."/>
        </authorList>
    </citation>
    <scope>NUCLEOTIDE SEQUENCE [LARGE SCALE GENOMIC DNA]</scope>
    <source>
        <strain evidence="1 2">LMG 20603</strain>
    </source>
</reference>
<protein>
    <submittedName>
        <fullName evidence="1">Uncharacterized protein</fullName>
    </submittedName>
</protein>
<dbReference type="Proteomes" id="UP000382040">
    <property type="component" value="Unassembled WGS sequence"/>
</dbReference>
<keyword evidence="2" id="KW-1185">Reference proteome</keyword>
<accession>A0A5E5BQM7</accession>
<gene>
    <name evidence="1" type="ORF">PBR20603_02118</name>
</gene>
<organism evidence="1 2">
    <name type="scientific">Pandoraea bronchicola</name>
    <dbReference type="NCBI Taxonomy" id="2508287"/>
    <lineage>
        <taxon>Bacteria</taxon>
        <taxon>Pseudomonadati</taxon>
        <taxon>Pseudomonadota</taxon>
        <taxon>Betaproteobacteria</taxon>
        <taxon>Burkholderiales</taxon>
        <taxon>Burkholderiaceae</taxon>
        <taxon>Pandoraea</taxon>
    </lineage>
</organism>
<evidence type="ECO:0000313" key="2">
    <source>
        <dbReference type="Proteomes" id="UP000382040"/>
    </source>
</evidence>
<dbReference type="RefSeq" id="WP_150559480.1">
    <property type="nucleotide sequence ID" value="NZ_CABPST010000004.1"/>
</dbReference>
<dbReference type="AlphaFoldDB" id="A0A5E5BQM7"/>